<evidence type="ECO:0000313" key="2">
    <source>
        <dbReference type="Proteomes" id="UP000267858"/>
    </source>
</evidence>
<proteinExistence type="predicted"/>
<protein>
    <submittedName>
        <fullName evidence="1">Uncharacterized protein</fullName>
    </submittedName>
</protein>
<name>A0A6D2G889_SALER</name>
<sequence>MWVMGLLTSEGGGIGAGLCLVVGIGSGIAGGKIVERFGENAGESLGKVIYNKIENSDEFIHDPDTFNEEAGRLIYEKLFNGKF</sequence>
<dbReference type="AlphaFoldDB" id="A0A6D2G889"/>
<accession>A0A6D2G889</accession>
<organism evidence="1 2">
    <name type="scientific">Salmonella enterica subsp. salamae</name>
    <dbReference type="NCBI Taxonomy" id="59202"/>
    <lineage>
        <taxon>Bacteria</taxon>
        <taxon>Pseudomonadati</taxon>
        <taxon>Pseudomonadota</taxon>
        <taxon>Gammaproteobacteria</taxon>
        <taxon>Enterobacterales</taxon>
        <taxon>Enterobacteriaceae</taxon>
        <taxon>Salmonella</taxon>
    </lineage>
</organism>
<evidence type="ECO:0000313" key="1">
    <source>
        <dbReference type="EMBL" id="VEA01451.1"/>
    </source>
</evidence>
<reference evidence="1 2" key="1">
    <citation type="submission" date="2018-12" db="EMBL/GenBank/DDBJ databases">
        <authorList>
            <consortium name="Pathogen Informatics"/>
        </authorList>
    </citation>
    <scope>NUCLEOTIDE SEQUENCE [LARGE SCALE GENOMIC DNA]</scope>
    <source>
        <strain evidence="1 2">NCTC5773</strain>
    </source>
</reference>
<gene>
    <name evidence="1" type="ORF">NCTC5773_01471</name>
</gene>
<dbReference type="Proteomes" id="UP000267858">
    <property type="component" value="Chromosome"/>
</dbReference>
<dbReference type="EMBL" id="LR134141">
    <property type="protein sequence ID" value="VEA01451.1"/>
    <property type="molecule type" value="Genomic_DNA"/>
</dbReference>